<reference evidence="3 4" key="1">
    <citation type="submission" date="2019-08" db="EMBL/GenBank/DDBJ databases">
        <authorList>
            <person name="Peeters C."/>
        </authorList>
    </citation>
    <scope>NUCLEOTIDE SEQUENCE [LARGE SCALE GENOMIC DNA]</scope>
    <source>
        <strain evidence="3 4">LMG 31111</strain>
    </source>
</reference>
<protein>
    <submittedName>
        <fullName evidence="3">Hemagglutinin</fullName>
    </submittedName>
</protein>
<dbReference type="Pfam" id="PF15984">
    <property type="entry name" value="Collagen_mid"/>
    <property type="match status" value="1"/>
</dbReference>
<dbReference type="InterPro" id="IPR031929">
    <property type="entry name" value="CLP_mid"/>
</dbReference>
<organism evidence="3 4">
    <name type="scientific">Pandoraea communis</name>
    <dbReference type="NCBI Taxonomy" id="2508297"/>
    <lineage>
        <taxon>Bacteria</taxon>
        <taxon>Pseudomonadati</taxon>
        <taxon>Pseudomonadota</taxon>
        <taxon>Betaproteobacteria</taxon>
        <taxon>Burkholderiales</taxon>
        <taxon>Burkholderiaceae</taxon>
        <taxon>Pandoraea</taxon>
    </lineage>
</organism>
<gene>
    <name evidence="3" type="ORF">PCO31111_00846</name>
</gene>
<evidence type="ECO:0000313" key="3">
    <source>
        <dbReference type="EMBL" id="VVD75790.1"/>
    </source>
</evidence>
<feature type="region of interest" description="Disordered" evidence="1">
    <location>
        <begin position="22"/>
        <end position="56"/>
    </location>
</feature>
<name>A0A5E4SJ98_9BURK</name>
<keyword evidence="4" id="KW-1185">Reference proteome</keyword>
<sequence>MSKIQRPTLLAAMAAEIVSVTGCSSSEGGNGAPANPANPTNPNSLANPTSPTNLATTSNDVAASVSSVVSAIGNQVSGTTIPGVSPQATQGFGGALTQTGNAVTDLGTGIGNGLGQLGKSGTDPVGITLASMGGVVSDLGKA</sequence>
<feature type="domain" description="Bacterial collagen-like protein middle" evidence="2">
    <location>
        <begin position="81"/>
        <end position="142"/>
    </location>
</feature>
<dbReference type="RefSeq" id="WP_150583840.1">
    <property type="nucleotide sequence ID" value="NZ_CABPSE010000002.1"/>
</dbReference>
<feature type="compositionally biased region" description="Low complexity" evidence="1">
    <location>
        <begin position="32"/>
        <end position="53"/>
    </location>
</feature>
<dbReference type="Proteomes" id="UP000383971">
    <property type="component" value="Unassembled WGS sequence"/>
</dbReference>
<evidence type="ECO:0000313" key="4">
    <source>
        <dbReference type="Proteomes" id="UP000383971"/>
    </source>
</evidence>
<accession>A0A5E4SJ98</accession>
<evidence type="ECO:0000259" key="2">
    <source>
        <dbReference type="Pfam" id="PF15984"/>
    </source>
</evidence>
<dbReference type="AlphaFoldDB" id="A0A5E4SJ98"/>
<dbReference type="EMBL" id="CABPSE010000002">
    <property type="protein sequence ID" value="VVD75790.1"/>
    <property type="molecule type" value="Genomic_DNA"/>
</dbReference>
<proteinExistence type="predicted"/>
<evidence type="ECO:0000256" key="1">
    <source>
        <dbReference type="SAM" id="MobiDB-lite"/>
    </source>
</evidence>